<keyword evidence="2" id="KW-1133">Transmembrane helix</keyword>
<feature type="transmembrane region" description="Helical" evidence="2">
    <location>
        <begin position="21"/>
        <end position="40"/>
    </location>
</feature>
<feature type="compositionally biased region" description="Basic and acidic residues" evidence="1">
    <location>
        <begin position="277"/>
        <end position="288"/>
    </location>
</feature>
<dbReference type="OrthoDB" id="6154202at2759"/>
<accession>K1P835</accession>
<sequence length="393" mass="44033">MDPIQSKYWNDQIKSLVGPCMVTFAIPLTIPGLTITLVAFSDEKSFPVYGTLHITGLIILIISVLLILSGCILKFIWKPIILPDIERQLSPRESFRSERGDSFYRREIERIQRENLRRSDPAPERQRKNSSTKTEETVLDSQKGTETIKSIDVAQPGKAGKQSGRRSVEQDDAQPSTAGKGLSALPPNDLYFQSPRGGRLPPIETTDKGPVPRNRVPSSDREVPDVHVSRGIRLSDPGETESASRKKKKKRKRHRRSEEGGRSKGEEDEGEEEEDETIQRGDEVKDNVSHAQSQLQLPKLQKAREHLLDENNSGESAISSNRSLLNEENSDTGKKRKRRRKKKALSSLRQESKEQTNSVQSVCRSSSHGSCNDDDVITRNLSDSDGPHPIDSN</sequence>
<organism evidence="3">
    <name type="scientific">Magallana gigas</name>
    <name type="common">Pacific oyster</name>
    <name type="synonym">Crassostrea gigas</name>
    <dbReference type="NCBI Taxonomy" id="29159"/>
    <lineage>
        <taxon>Eukaryota</taxon>
        <taxon>Metazoa</taxon>
        <taxon>Spiralia</taxon>
        <taxon>Lophotrochozoa</taxon>
        <taxon>Mollusca</taxon>
        <taxon>Bivalvia</taxon>
        <taxon>Autobranchia</taxon>
        <taxon>Pteriomorphia</taxon>
        <taxon>Ostreida</taxon>
        <taxon>Ostreoidea</taxon>
        <taxon>Ostreidae</taxon>
        <taxon>Magallana</taxon>
    </lineage>
</organism>
<reference evidence="3" key="1">
    <citation type="journal article" date="2012" name="Nature">
        <title>The oyster genome reveals stress adaptation and complexity of shell formation.</title>
        <authorList>
            <person name="Zhang G."/>
            <person name="Fang X."/>
            <person name="Guo X."/>
            <person name="Li L."/>
            <person name="Luo R."/>
            <person name="Xu F."/>
            <person name="Yang P."/>
            <person name="Zhang L."/>
            <person name="Wang X."/>
            <person name="Qi H."/>
            <person name="Xiong Z."/>
            <person name="Que H."/>
            <person name="Xie Y."/>
            <person name="Holland P.W."/>
            <person name="Paps J."/>
            <person name="Zhu Y."/>
            <person name="Wu F."/>
            <person name="Chen Y."/>
            <person name="Wang J."/>
            <person name="Peng C."/>
            <person name="Meng J."/>
            <person name="Yang L."/>
            <person name="Liu J."/>
            <person name="Wen B."/>
            <person name="Zhang N."/>
            <person name="Huang Z."/>
            <person name="Zhu Q."/>
            <person name="Feng Y."/>
            <person name="Mount A."/>
            <person name="Hedgecock D."/>
            <person name="Xu Z."/>
            <person name="Liu Y."/>
            <person name="Domazet-Loso T."/>
            <person name="Du Y."/>
            <person name="Sun X."/>
            <person name="Zhang S."/>
            <person name="Liu B."/>
            <person name="Cheng P."/>
            <person name="Jiang X."/>
            <person name="Li J."/>
            <person name="Fan D."/>
            <person name="Wang W."/>
            <person name="Fu W."/>
            <person name="Wang T."/>
            <person name="Wang B."/>
            <person name="Zhang J."/>
            <person name="Peng Z."/>
            <person name="Li Y."/>
            <person name="Li N."/>
            <person name="Wang J."/>
            <person name="Chen M."/>
            <person name="He Y."/>
            <person name="Tan F."/>
            <person name="Song X."/>
            <person name="Zheng Q."/>
            <person name="Huang R."/>
            <person name="Yang H."/>
            <person name="Du X."/>
            <person name="Chen L."/>
            <person name="Yang M."/>
            <person name="Gaffney P.M."/>
            <person name="Wang S."/>
            <person name="Luo L."/>
            <person name="She Z."/>
            <person name="Ming Y."/>
            <person name="Huang W."/>
            <person name="Zhang S."/>
            <person name="Huang B."/>
            <person name="Zhang Y."/>
            <person name="Qu T."/>
            <person name="Ni P."/>
            <person name="Miao G."/>
            <person name="Wang J."/>
            <person name="Wang Q."/>
            <person name="Steinberg C.E."/>
            <person name="Wang H."/>
            <person name="Li N."/>
            <person name="Qian L."/>
            <person name="Zhang G."/>
            <person name="Li Y."/>
            <person name="Yang H."/>
            <person name="Liu X."/>
            <person name="Wang J."/>
            <person name="Yin Y."/>
            <person name="Wang J."/>
        </authorList>
    </citation>
    <scope>NUCLEOTIDE SEQUENCE [LARGE SCALE GENOMIC DNA]</scope>
    <source>
        <strain evidence="3">05x7-T-G4-1.051#20</strain>
    </source>
</reference>
<feature type="compositionally biased region" description="Basic residues" evidence="1">
    <location>
        <begin position="334"/>
        <end position="344"/>
    </location>
</feature>
<feature type="transmembrane region" description="Helical" evidence="2">
    <location>
        <begin position="52"/>
        <end position="77"/>
    </location>
</feature>
<feature type="region of interest" description="Disordered" evidence="1">
    <location>
        <begin position="114"/>
        <end position="393"/>
    </location>
</feature>
<gene>
    <name evidence="3" type="ORF">CGI_10007344</name>
</gene>
<evidence type="ECO:0000256" key="2">
    <source>
        <dbReference type="SAM" id="Phobius"/>
    </source>
</evidence>
<feature type="compositionally biased region" description="Basic and acidic residues" evidence="1">
    <location>
        <begin position="218"/>
        <end position="228"/>
    </location>
</feature>
<name>K1P835_MAGGI</name>
<feature type="compositionally biased region" description="Polar residues" evidence="1">
    <location>
        <begin position="355"/>
        <end position="370"/>
    </location>
</feature>
<feature type="compositionally biased region" description="Acidic residues" evidence="1">
    <location>
        <begin position="266"/>
        <end position="276"/>
    </location>
</feature>
<feature type="compositionally biased region" description="Basic residues" evidence="1">
    <location>
        <begin position="245"/>
        <end position="255"/>
    </location>
</feature>
<dbReference type="HOGENOM" id="CLU_702576_0_0_1"/>
<dbReference type="EMBL" id="JH818286">
    <property type="protein sequence ID" value="EKC19882.1"/>
    <property type="molecule type" value="Genomic_DNA"/>
</dbReference>
<feature type="compositionally biased region" description="Basic and acidic residues" evidence="1">
    <location>
        <begin position="256"/>
        <end position="265"/>
    </location>
</feature>
<protein>
    <submittedName>
        <fullName evidence="3">Uncharacterized protein</fullName>
    </submittedName>
</protein>
<dbReference type="InParanoid" id="K1P835"/>
<feature type="compositionally biased region" description="Basic and acidic residues" evidence="1">
    <location>
        <begin position="114"/>
        <end position="127"/>
    </location>
</feature>
<keyword evidence="2" id="KW-0812">Transmembrane</keyword>
<evidence type="ECO:0000256" key="1">
    <source>
        <dbReference type="SAM" id="MobiDB-lite"/>
    </source>
</evidence>
<feature type="compositionally biased region" description="Polar residues" evidence="1">
    <location>
        <begin position="139"/>
        <end position="148"/>
    </location>
</feature>
<evidence type="ECO:0000313" key="3">
    <source>
        <dbReference type="EMBL" id="EKC19882.1"/>
    </source>
</evidence>
<keyword evidence="2" id="KW-0472">Membrane</keyword>
<dbReference type="AlphaFoldDB" id="K1P835"/>
<proteinExistence type="predicted"/>
<dbReference type="KEGG" id="crg:105346973"/>